<reference evidence="2" key="1">
    <citation type="journal article" date="2015" name="Nature">
        <title>Complex archaea that bridge the gap between prokaryotes and eukaryotes.</title>
        <authorList>
            <person name="Spang A."/>
            <person name="Saw J.H."/>
            <person name="Jorgensen S.L."/>
            <person name="Zaremba-Niedzwiedzka K."/>
            <person name="Martijn J."/>
            <person name="Lind A.E."/>
            <person name="van Eijk R."/>
            <person name="Schleper C."/>
            <person name="Guy L."/>
            <person name="Ettema T.J."/>
        </authorList>
    </citation>
    <scope>NUCLEOTIDE SEQUENCE</scope>
</reference>
<evidence type="ECO:0008006" key="3">
    <source>
        <dbReference type="Google" id="ProtNLM"/>
    </source>
</evidence>
<dbReference type="AlphaFoldDB" id="A0A0F9LVW4"/>
<sequence>MVMKLKSIEIWKWSATTFTILAATLLSLNTPYNKYAFLIGTGACWCWLVAGVKMKEPSIWVLNIFFVFLNAFAIYNWFLK</sequence>
<evidence type="ECO:0000256" key="1">
    <source>
        <dbReference type="SAM" id="Phobius"/>
    </source>
</evidence>
<name>A0A0F9LVW4_9ZZZZ</name>
<feature type="transmembrane region" description="Helical" evidence="1">
    <location>
        <begin position="12"/>
        <end position="29"/>
    </location>
</feature>
<comment type="caution">
    <text evidence="2">The sequence shown here is derived from an EMBL/GenBank/DDBJ whole genome shotgun (WGS) entry which is preliminary data.</text>
</comment>
<evidence type="ECO:0000313" key="2">
    <source>
        <dbReference type="EMBL" id="KKM61212.1"/>
    </source>
</evidence>
<feature type="transmembrane region" description="Helical" evidence="1">
    <location>
        <begin position="59"/>
        <end position="78"/>
    </location>
</feature>
<keyword evidence="1" id="KW-0812">Transmembrane</keyword>
<organism evidence="2">
    <name type="scientific">marine sediment metagenome</name>
    <dbReference type="NCBI Taxonomy" id="412755"/>
    <lineage>
        <taxon>unclassified sequences</taxon>
        <taxon>metagenomes</taxon>
        <taxon>ecological metagenomes</taxon>
    </lineage>
</organism>
<keyword evidence="1" id="KW-1133">Transmembrane helix</keyword>
<gene>
    <name evidence="2" type="ORF">LCGC14_1534010</name>
</gene>
<protein>
    <recommendedName>
        <fullName evidence="3">Nicotinamide riboside transporter PnuC</fullName>
    </recommendedName>
</protein>
<dbReference type="EMBL" id="LAZR01011527">
    <property type="protein sequence ID" value="KKM61212.1"/>
    <property type="molecule type" value="Genomic_DNA"/>
</dbReference>
<accession>A0A0F9LVW4</accession>
<proteinExistence type="predicted"/>
<keyword evidence="1" id="KW-0472">Membrane</keyword>
<feature type="transmembrane region" description="Helical" evidence="1">
    <location>
        <begin position="35"/>
        <end position="52"/>
    </location>
</feature>